<name>C3Y8M9_BRAFL</name>
<dbReference type="InParanoid" id="C3Y8M9"/>
<feature type="coiled-coil region" evidence="1">
    <location>
        <begin position="275"/>
        <end position="309"/>
    </location>
</feature>
<evidence type="ECO:0000313" key="2">
    <source>
        <dbReference type="EMBL" id="EEN63466.1"/>
    </source>
</evidence>
<sequence length="351" mass="39900">MSEAGQREKVEEAKYQALEQATILQPMFSASRLISALAYLEEKVRVMNHPKLPKFRATQHESRGYEYHPYLGRMVLKALGPKEDEASLLFQKDGLTLQDVSDGLSQVTLAMMAMQTTPGLSLQQFLNDVGPPEDSIYLDVKLQGPRGEQEDITFRAMTDRLIDDFCDFVTTRFGNLEEGACRNIQYNIRRTEKREREGKIATIFNGPVTLSAPSARKIFAIMADNHSFTELEKHIPCLTRYQVDAAKKHTYLPPSPDVRLKVDPMKGKSKWEEEKSALLIEKSGLLAECEQLQQQLNRTQDHVNDDRTKNTNEYCRAAITKGADIIQEFLNEYSFQGKIPYIGEIGEDSLE</sequence>
<dbReference type="EMBL" id="GG666491">
    <property type="protein sequence ID" value="EEN63466.1"/>
    <property type="molecule type" value="Genomic_DNA"/>
</dbReference>
<proteinExistence type="predicted"/>
<evidence type="ECO:0000256" key="1">
    <source>
        <dbReference type="SAM" id="Coils"/>
    </source>
</evidence>
<dbReference type="AlphaFoldDB" id="C3Y8M9"/>
<organism>
    <name type="scientific">Branchiostoma floridae</name>
    <name type="common">Florida lancelet</name>
    <name type="synonym">Amphioxus</name>
    <dbReference type="NCBI Taxonomy" id="7739"/>
    <lineage>
        <taxon>Eukaryota</taxon>
        <taxon>Metazoa</taxon>
        <taxon>Chordata</taxon>
        <taxon>Cephalochordata</taxon>
        <taxon>Leptocardii</taxon>
        <taxon>Amphioxiformes</taxon>
        <taxon>Branchiostomatidae</taxon>
        <taxon>Branchiostoma</taxon>
    </lineage>
</organism>
<protein>
    <submittedName>
        <fullName evidence="2">Uncharacterized protein</fullName>
    </submittedName>
</protein>
<gene>
    <name evidence="2" type="ORF">BRAFLDRAFT_69882</name>
</gene>
<keyword evidence="1" id="KW-0175">Coiled coil</keyword>
<accession>C3Y8M9</accession>
<reference evidence="2" key="1">
    <citation type="journal article" date="2008" name="Nature">
        <title>The amphioxus genome and the evolution of the chordate karyotype.</title>
        <authorList>
            <consortium name="US DOE Joint Genome Institute (JGI-PGF)"/>
            <person name="Putnam N.H."/>
            <person name="Butts T."/>
            <person name="Ferrier D.E.K."/>
            <person name="Furlong R.F."/>
            <person name="Hellsten U."/>
            <person name="Kawashima T."/>
            <person name="Robinson-Rechavi M."/>
            <person name="Shoguchi E."/>
            <person name="Terry A."/>
            <person name="Yu J.-K."/>
            <person name="Benito-Gutierrez E.L."/>
            <person name="Dubchak I."/>
            <person name="Garcia-Fernandez J."/>
            <person name="Gibson-Brown J.J."/>
            <person name="Grigoriev I.V."/>
            <person name="Horton A.C."/>
            <person name="de Jong P.J."/>
            <person name="Jurka J."/>
            <person name="Kapitonov V.V."/>
            <person name="Kohara Y."/>
            <person name="Kuroki Y."/>
            <person name="Lindquist E."/>
            <person name="Lucas S."/>
            <person name="Osoegawa K."/>
            <person name="Pennacchio L.A."/>
            <person name="Salamov A.A."/>
            <person name="Satou Y."/>
            <person name="Sauka-Spengler T."/>
            <person name="Schmutz J."/>
            <person name="Shin-I T."/>
            <person name="Toyoda A."/>
            <person name="Bronner-Fraser M."/>
            <person name="Fujiyama A."/>
            <person name="Holland L.Z."/>
            <person name="Holland P.W.H."/>
            <person name="Satoh N."/>
            <person name="Rokhsar D.S."/>
        </authorList>
    </citation>
    <scope>NUCLEOTIDE SEQUENCE [LARGE SCALE GENOMIC DNA]</scope>
    <source>
        <strain evidence="2">S238N-H82</strain>
        <tissue evidence="2">Testes</tissue>
    </source>
</reference>